<dbReference type="InterPro" id="IPR024467">
    <property type="entry name" value="Xre/MbcA/ParS-like_toxin-bd"/>
</dbReference>
<evidence type="ECO:0000313" key="4">
    <source>
        <dbReference type="Proteomes" id="UP000199550"/>
    </source>
</evidence>
<dbReference type="OrthoDB" id="8481084at2"/>
<protein>
    <submittedName>
        <fullName evidence="3">Helix-turn-helix</fullName>
    </submittedName>
</protein>
<gene>
    <name evidence="3" type="ORF">SAMN04488004_12936</name>
</gene>
<evidence type="ECO:0000259" key="2">
    <source>
        <dbReference type="Pfam" id="PF20432"/>
    </source>
</evidence>
<name>A0A1I4IVN3_9RHOB</name>
<dbReference type="AlphaFoldDB" id="A0A1I4IVN3"/>
<dbReference type="CDD" id="cd00093">
    <property type="entry name" value="HTH_XRE"/>
    <property type="match status" value="1"/>
</dbReference>
<dbReference type="SUPFAM" id="SSF47413">
    <property type="entry name" value="lambda repressor-like DNA-binding domains"/>
    <property type="match status" value="1"/>
</dbReference>
<reference evidence="3 4" key="1">
    <citation type="submission" date="2016-10" db="EMBL/GenBank/DDBJ databases">
        <authorList>
            <person name="de Groot N.N."/>
        </authorList>
    </citation>
    <scope>NUCLEOTIDE SEQUENCE [LARGE SCALE GENOMIC DNA]</scope>
    <source>
        <strain evidence="3 4">DSM 16199</strain>
    </source>
</reference>
<accession>A0A1I4IVN3</accession>
<feature type="domain" description="Antitoxin Xre/MbcA/ParS-like toxin-binding" evidence="1">
    <location>
        <begin position="75"/>
        <end position="123"/>
    </location>
</feature>
<sequence>MKNLQSNEVALTRSVVLTKAMMRAADRLGMSGKQLSDVIGLSAAQISRIKNGEAALSEASKPFELSALLVRVFRSLDAIVGGDESATKLWMTSQNTALNGRPIDRMISVQGLADVVTYLDARRAPI</sequence>
<dbReference type="GO" id="GO:0003677">
    <property type="term" value="F:DNA binding"/>
    <property type="evidence" value="ECO:0007669"/>
    <property type="project" value="InterPro"/>
</dbReference>
<dbReference type="Pfam" id="PF20432">
    <property type="entry name" value="Xre-like-HTH"/>
    <property type="match status" value="1"/>
</dbReference>
<organism evidence="3 4">
    <name type="scientific">Loktanella salsilacus</name>
    <dbReference type="NCBI Taxonomy" id="195913"/>
    <lineage>
        <taxon>Bacteria</taxon>
        <taxon>Pseudomonadati</taxon>
        <taxon>Pseudomonadota</taxon>
        <taxon>Alphaproteobacteria</taxon>
        <taxon>Rhodobacterales</taxon>
        <taxon>Roseobacteraceae</taxon>
        <taxon>Loktanella</taxon>
    </lineage>
</organism>
<dbReference type="Pfam" id="PF09722">
    <property type="entry name" value="Xre_MbcA_ParS_C"/>
    <property type="match status" value="1"/>
</dbReference>
<dbReference type="InterPro" id="IPR046847">
    <property type="entry name" value="Xre-like_HTH"/>
</dbReference>
<dbReference type="InterPro" id="IPR001387">
    <property type="entry name" value="Cro/C1-type_HTH"/>
</dbReference>
<evidence type="ECO:0000259" key="1">
    <source>
        <dbReference type="Pfam" id="PF09722"/>
    </source>
</evidence>
<dbReference type="EMBL" id="FOTF01000029">
    <property type="protein sequence ID" value="SFL57836.1"/>
    <property type="molecule type" value="Genomic_DNA"/>
</dbReference>
<feature type="domain" description="Antitoxin Xre-like helix-turn-helix" evidence="2">
    <location>
        <begin position="10"/>
        <end position="71"/>
    </location>
</feature>
<dbReference type="RefSeq" id="WP_090191528.1">
    <property type="nucleotide sequence ID" value="NZ_FOTF01000029.1"/>
</dbReference>
<dbReference type="Proteomes" id="UP000199550">
    <property type="component" value="Unassembled WGS sequence"/>
</dbReference>
<proteinExistence type="predicted"/>
<dbReference type="InterPro" id="IPR010982">
    <property type="entry name" value="Lambda_DNA-bd_dom_sf"/>
</dbReference>
<keyword evidence="4" id="KW-1185">Reference proteome</keyword>
<evidence type="ECO:0000313" key="3">
    <source>
        <dbReference type="EMBL" id="SFL57836.1"/>
    </source>
</evidence>